<evidence type="ECO:0000256" key="1">
    <source>
        <dbReference type="SAM" id="SignalP"/>
    </source>
</evidence>
<dbReference type="Proteomes" id="UP000243499">
    <property type="component" value="Chromosome 1"/>
</dbReference>
<dbReference type="Gramene" id="PAN05540">
    <property type="protein sequence ID" value="PAN05540"/>
    <property type="gene ID" value="PAHAL_1G238000"/>
</dbReference>
<feature type="signal peptide" evidence="1">
    <location>
        <begin position="1"/>
        <end position="22"/>
    </location>
</feature>
<protein>
    <recommendedName>
        <fullName evidence="3">Secreted protein</fullName>
    </recommendedName>
</protein>
<gene>
    <name evidence="2" type="ORF">PAHAL_1G238000</name>
</gene>
<feature type="chain" id="PRO_5015663962" description="Secreted protein" evidence="1">
    <location>
        <begin position="23"/>
        <end position="82"/>
    </location>
</feature>
<name>A0A2S3GNZ2_9POAL</name>
<accession>A0A2S3GNZ2</accession>
<keyword evidence="1" id="KW-0732">Signal</keyword>
<dbReference type="AlphaFoldDB" id="A0A2S3GNZ2"/>
<sequence>MFFVLHAILWLFDMYLCHSVQCACLVFRLVLYWRNNGHEVTEAGEQKLAIAPCSFSFFYDATVLSSLNLVELVCSLFVSQNR</sequence>
<evidence type="ECO:0008006" key="3">
    <source>
        <dbReference type="Google" id="ProtNLM"/>
    </source>
</evidence>
<organism evidence="2">
    <name type="scientific">Panicum hallii</name>
    <dbReference type="NCBI Taxonomy" id="206008"/>
    <lineage>
        <taxon>Eukaryota</taxon>
        <taxon>Viridiplantae</taxon>
        <taxon>Streptophyta</taxon>
        <taxon>Embryophyta</taxon>
        <taxon>Tracheophyta</taxon>
        <taxon>Spermatophyta</taxon>
        <taxon>Magnoliopsida</taxon>
        <taxon>Liliopsida</taxon>
        <taxon>Poales</taxon>
        <taxon>Poaceae</taxon>
        <taxon>PACMAD clade</taxon>
        <taxon>Panicoideae</taxon>
        <taxon>Panicodae</taxon>
        <taxon>Paniceae</taxon>
        <taxon>Panicinae</taxon>
        <taxon>Panicum</taxon>
        <taxon>Panicum sect. Panicum</taxon>
    </lineage>
</organism>
<reference evidence="2" key="1">
    <citation type="submission" date="2018-04" db="EMBL/GenBank/DDBJ databases">
        <title>WGS assembly of Panicum hallii.</title>
        <authorList>
            <person name="Lovell J."/>
            <person name="Jenkins J."/>
            <person name="Lowry D."/>
            <person name="Mamidi S."/>
            <person name="Sreedasyam A."/>
            <person name="Weng X."/>
            <person name="Barry K."/>
            <person name="Bonette J."/>
            <person name="Campitelli B."/>
            <person name="Daum C."/>
            <person name="Gordon S."/>
            <person name="Gould B."/>
            <person name="Lipzen A."/>
            <person name="Macqueen A."/>
            <person name="Palacio-Mejia J."/>
            <person name="Plott C."/>
            <person name="Shakirov E."/>
            <person name="Shu S."/>
            <person name="Yoshinaga Y."/>
            <person name="Zane M."/>
            <person name="Rokhsar D."/>
            <person name="Grimwood J."/>
            <person name="Schmutz J."/>
            <person name="Juenger T."/>
        </authorList>
    </citation>
    <scope>NUCLEOTIDE SEQUENCE [LARGE SCALE GENOMIC DNA]</scope>
    <source>
        <strain evidence="2">FIL2</strain>
    </source>
</reference>
<evidence type="ECO:0000313" key="2">
    <source>
        <dbReference type="EMBL" id="PAN05540.1"/>
    </source>
</evidence>
<proteinExistence type="predicted"/>
<dbReference type="EMBL" id="CM008046">
    <property type="protein sequence ID" value="PAN05540.1"/>
    <property type="molecule type" value="Genomic_DNA"/>
</dbReference>